<evidence type="ECO:0000256" key="2">
    <source>
        <dbReference type="ARBA" id="ARBA00008714"/>
    </source>
</evidence>
<feature type="domain" description="Manganese/iron superoxide dismutase N-terminal" evidence="10">
    <location>
        <begin position="3"/>
        <end position="89"/>
    </location>
</feature>
<feature type="compositionally biased region" description="Polar residues" evidence="9">
    <location>
        <begin position="486"/>
        <end position="495"/>
    </location>
</feature>
<dbReference type="GO" id="GO:0004784">
    <property type="term" value="F:superoxide dismutase activity"/>
    <property type="evidence" value="ECO:0007669"/>
    <property type="project" value="UniProtKB-EC"/>
</dbReference>
<dbReference type="Pfam" id="PF02777">
    <property type="entry name" value="Sod_Fe_C"/>
    <property type="match status" value="1"/>
</dbReference>
<keyword evidence="6" id="KW-0560">Oxidoreductase</keyword>
<comment type="caution">
    <text evidence="12">The sequence shown here is derived from an EMBL/GenBank/DDBJ whole genome shotgun (WGS) entry which is preliminary data.</text>
</comment>
<dbReference type="GO" id="GO:0046872">
    <property type="term" value="F:metal ion binding"/>
    <property type="evidence" value="ECO:0007669"/>
    <property type="project" value="UniProtKB-KW"/>
</dbReference>
<comment type="cofactor">
    <cofactor evidence="1">
        <name>Fe cation</name>
        <dbReference type="ChEBI" id="CHEBI:24875"/>
    </cofactor>
</comment>
<comment type="similarity">
    <text evidence="2">Belongs to the iron/manganese superoxide dismutase family.</text>
</comment>
<evidence type="ECO:0000256" key="4">
    <source>
        <dbReference type="ARBA" id="ARBA00014767"/>
    </source>
</evidence>
<dbReference type="InterPro" id="IPR019832">
    <property type="entry name" value="Mn/Fe_SOD_C"/>
</dbReference>
<name>A0A812TUM2_SYMPI</name>
<dbReference type="FunFam" id="3.55.40.20:FF:000001">
    <property type="entry name" value="Superoxide dismutase"/>
    <property type="match status" value="1"/>
</dbReference>
<evidence type="ECO:0000259" key="10">
    <source>
        <dbReference type="Pfam" id="PF00081"/>
    </source>
</evidence>
<dbReference type="InterPro" id="IPR001189">
    <property type="entry name" value="Mn/Fe_SOD"/>
</dbReference>
<organism evidence="12 13">
    <name type="scientific">Symbiodinium pilosum</name>
    <name type="common">Dinoflagellate</name>
    <dbReference type="NCBI Taxonomy" id="2952"/>
    <lineage>
        <taxon>Eukaryota</taxon>
        <taxon>Sar</taxon>
        <taxon>Alveolata</taxon>
        <taxon>Dinophyceae</taxon>
        <taxon>Suessiales</taxon>
        <taxon>Symbiodiniaceae</taxon>
        <taxon>Symbiodinium</taxon>
    </lineage>
</organism>
<evidence type="ECO:0000256" key="7">
    <source>
        <dbReference type="ARBA" id="ARBA00023004"/>
    </source>
</evidence>
<reference evidence="12" key="1">
    <citation type="submission" date="2021-02" db="EMBL/GenBank/DDBJ databases">
        <authorList>
            <person name="Dougan E. K."/>
            <person name="Rhodes N."/>
            <person name="Thang M."/>
            <person name="Chan C."/>
        </authorList>
    </citation>
    <scope>NUCLEOTIDE SEQUENCE</scope>
</reference>
<keyword evidence="5" id="KW-0479">Metal-binding</keyword>
<proteinExistence type="inferred from homology"/>
<dbReference type="Gene3D" id="3.55.40.20">
    <property type="entry name" value="Iron/manganese superoxide dismutase, C-terminal domain"/>
    <property type="match status" value="1"/>
</dbReference>
<gene>
    <name evidence="12" type="primary">sodA</name>
    <name evidence="12" type="ORF">SPIL2461_LOCUS14604</name>
</gene>
<dbReference type="PANTHER" id="PTHR43595">
    <property type="entry name" value="37S RIBOSOMAL PROTEIN S26, MITOCHONDRIAL"/>
    <property type="match status" value="1"/>
</dbReference>
<feature type="compositionally biased region" description="Low complexity" evidence="9">
    <location>
        <begin position="500"/>
        <end position="529"/>
    </location>
</feature>
<dbReference type="PRINTS" id="PR01703">
    <property type="entry name" value="MNSODISMTASE"/>
</dbReference>
<feature type="compositionally biased region" description="Polar residues" evidence="9">
    <location>
        <begin position="444"/>
        <end position="475"/>
    </location>
</feature>
<dbReference type="OrthoDB" id="239262at2759"/>
<evidence type="ECO:0000256" key="9">
    <source>
        <dbReference type="SAM" id="MobiDB-lite"/>
    </source>
</evidence>
<feature type="domain" description="Manganese/iron superoxide dismutase C-terminal" evidence="11">
    <location>
        <begin position="96"/>
        <end position="196"/>
    </location>
</feature>
<dbReference type="InterPro" id="IPR036324">
    <property type="entry name" value="Mn/Fe_SOD_N_sf"/>
</dbReference>
<evidence type="ECO:0000256" key="8">
    <source>
        <dbReference type="ARBA" id="ARBA00049204"/>
    </source>
</evidence>
<dbReference type="GO" id="GO:0005737">
    <property type="term" value="C:cytoplasm"/>
    <property type="evidence" value="ECO:0007669"/>
    <property type="project" value="TreeGrafter"/>
</dbReference>
<comment type="catalytic activity">
    <reaction evidence="8">
        <text>2 superoxide + 2 H(+) = H2O2 + O2</text>
        <dbReference type="Rhea" id="RHEA:20696"/>
        <dbReference type="ChEBI" id="CHEBI:15378"/>
        <dbReference type="ChEBI" id="CHEBI:15379"/>
        <dbReference type="ChEBI" id="CHEBI:16240"/>
        <dbReference type="ChEBI" id="CHEBI:18421"/>
        <dbReference type="EC" id="1.15.1.1"/>
    </reaction>
</comment>
<protein>
    <recommendedName>
        <fullName evidence="4">Superoxide dismutase [Fe]</fullName>
        <ecNumber evidence="3">1.15.1.1</ecNumber>
    </recommendedName>
</protein>
<keyword evidence="7" id="KW-0408">Iron</keyword>
<dbReference type="SUPFAM" id="SSF46609">
    <property type="entry name" value="Fe,Mn superoxide dismutase (SOD), N-terminal domain"/>
    <property type="match status" value="1"/>
</dbReference>
<dbReference type="InterPro" id="IPR019831">
    <property type="entry name" value="Mn/Fe_SOD_N"/>
</dbReference>
<dbReference type="InterPro" id="IPR019833">
    <property type="entry name" value="Mn/Fe_SOD_BS"/>
</dbReference>
<dbReference type="InterPro" id="IPR036314">
    <property type="entry name" value="SOD_C_sf"/>
</dbReference>
<feature type="region of interest" description="Disordered" evidence="9">
    <location>
        <begin position="317"/>
        <end position="378"/>
    </location>
</feature>
<sequence length="535" mass="55339">MAYSLPELPYAYDALEPHIDARTMEIHHTKHHNAYVTKVNDALEGSGVAEQSIEDLCRNIASVPENIRGAVRNNGGGHANHSLFWTVMSGSGGGAPSGDLAAAIDAELGGFEKFKEAFSNAAATRFGSGWAWLSVDGGKLIVESTPNQDNPYMEGRTPILGLDVWEHAYYLHYQNRRPDYISAFFNVVDWSAVADRYAAPRASRGAFLCGAAQRIWIGGQIGVDSTGPPPILRRGWLIRRAGAACILQSVPIRLDHRPGTDAMRAFPAKTQRYAALLILLTAMTTGCRSSSRWASLNPWSSGDQETSIAARTAPELPTAQASNPGGGAALASSASATSDAPAFQPAATAPTTTPPSSAYPTTGVASAPPATTAPSTPAYPSTNSYAAASAPAAAASPAAGPYDPNGYTPPAPTTPAAPADRYADNLVSAGDRYGAVSSPLAGLQPSSPAAQPITSTPAAPSMPHVSQTAAQSAPVNSVPGGYRPGGTSSYDSQVSVALRTAPTATQPPQTQAAPAAQPQGSPAAPSYPSTEAYRY</sequence>
<evidence type="ECO:0000256" key="5">
    <source>
        <dbReference type="ARBA" id="ARBA00022723"/>
    </source>
</evidence>
<dbReference type="SUPFAM" id="SSF54719">
    <property type="entry name" value="Fe,Mn superoxide dismutase (SOD), C-terminal domain"/>
    <property type="match status" value="1"/>
</dbReference>
<evidence type="ECO:0000256" key="3">
    <source>
        <dbReference type="ARBA" id="ARBA00012682"/>
    </source>
</evidence>
<keyword evidence="13" id="KW-1185">Reference proteome</keyword>
<evidence type="ECO:0000256" key="1">
    <source>
        <dbReference type="ARBA" id="ARBA00001962"/>
    </source>
</evidence>
<dbReference type="Gene3D" id="1.10.287.990">
    <property type="entry name" value="Fe,Mn superoxide dismutase (SOD) domain"/>
    <property type="match status" value="1"/>
</dbReference>
<evidence type="ECO:0000259" key="11">
    <source>
        <dbReference type="Pfam" id="PF02777"/>
    </source>
</evidence>
<dbReference type="AlphaFoldDB" id="A0A812TUM2"/>
<dbReference type="Pfam" id="PF00081">
    <property type="entry name" value="Sod_Fe_N"/>
    <property type="match status" value="1"/>
</dbReference>
<feature type="compositionally biased region" description="Low complexity" evidence="9">
    <location>
        <begin position="329"/>
        <end position="378"/>
    </location>
</feature>
<evidence type="ECO:0000313" key="12">
    <source>
        <dbReference type="EMBL" id="CAE7549733.1"/>
    </source>
</evidence>
<evidence type="ECO:0000313" key="13">
    <source>
        <dbReference type="Proteomes" id="UP000649617"/>
    </source>
</evidence>
<dbReference type="EC" id="1.15.1.1" evidence="3"/>
<accession>A0A812TUM2</accession>
<dbReference type="PANTHER" id="PTHR43595:SF2">
    <property type="entry name" value="SMALL RIBOSOMAL SUBUNIT PROTEIN MS42"/>
    <property type="match status" value="1"/>
</dbReference>
<feature type="region of interest" description="Disordered" evidence="9">
    <location>
        <begin position="395"/>
        <end position="419"/>
    </location>
</feature>
<evidence type="ECO:0000256" key="6">
    <source>
        <dbReference type="ARBA" id="ARBA00023002"/>
    </source>
</evidence>
<dbReference type="PROSITE" id="PS00088">
    <property type="entry name" value="SOD_MN"/>
    <property type="match status" value="1"/>
</dbReference>
<dbReference type="FunFam" id="1.10.287.990:FF:000001">
    <property type="entry name" value="Superoxide dismutase"/>
    <property type="match status" value="1"/>
</dbReference>
<feature type="region of interest" description="Disordered" evidence="9">
    <location>
        <begin position="438"/>
        <end position="535"/>
    </location>
</feature>
<dbReference type="EMBL" id="CAJNIZ010034003">
    <property type="protein sequence ID" value="CAE7549733.1"/>
    <property type="molecule type" value="Genomic_DNA"/>
</dbReference>
<dbReference type="Proteomes" id="UP000649617">
    <property type="component" value="Unassembled WGS sequence"/>
</dbReference>